<evidence type="ECO:0000259" key="10">
    <source>
        <dbReference type="PROSITE" id="PS50850"/>
    </source>
</evidence>
<evidence type="ECO:0000256" key="7">
    <source>
        <dbReference type="ARBA" id="ARBA00022989"/>
    </source>
</evidence>
<dbReference type="InterPro" id="IPR051084">
    <property type="entry name" value="H+-coupled_symporters"/>
</dbReference>
<comment type="caution">
    <text evidence="11">The sequence shown here is derived from an EMBL/GenBank/DDBJ whole genome shotgun (WGS) entry which is preliminary data.</text>
</comment>
<feature type="transmembrane region" description="Helical" evidence="9">
    <location>
        <begin position="328"/>
        <end position="352"/>
    </location>
</feature>
<protein>
    <submittedName>
        <fullName evidence="11">MHS family alpha-ketoglutarate permease-like MFS transporter</fullName>
    </submittedName>
</protein>
<gene>
    <name evidence="11" type="ORF">FHX39_002622</name>
</gene>
<evidence type="ECO:0000256" key="3">
    <source>
        <dbReference type="ARBA" id="ARBA00022448"/>
    </source>
</evidence>
<feature type="transmembrane region" description="Helical" evidence="9">
    <location>
        <begin position="189"/>
        <end position="208"/>
    </location>
</feature>
<feature type="transmembrane region" description="Helical" evidence="9">
    <location>
        <begin position="275"/>
        <end position="291"/>
    </location>
</feature>
<dbReference type="PANTHER" id="PTHR43528:SF1">
    <property type="entry name" value="ALPHA-KETOGLUTARATE PERMEASE"/>
    <property type="match status" value="1"/>
</dbReference>
<dbReference type="AlphaFoldDB" id="A0A7W5JWS9"/>
<comment type="similarity">
    <text evidence="2">Belongs to the major facilitator superfamily. Metabolite:H+ Symporter (MHS) family (TC 2.A.1.6) family.</text>
</comment>
<feature type="transmembrane region" description="Helical" evidence="9">
    <location>
        <begin position="158"/>
        <end position="177"/>
    </location>
</feature>
<dbReference type="InterPro" id="IPR011701">
    <property type="entry name" value="MFS"/>
</dbReference>
<evidence type="ECO:0000256" key="5">
    <source>
        <dbReference type="ARBA" id="ARBA00022692"/>
    </source>
</evidence>
<dbReference type="Gene3D" id="1.20.1250.20">
    <property type="entry name" value="MFS general substrate transporter like domains"/>
    <property type="match status" value="2"/>
</dbReference>
<evidence type="ECO:0000256" key="1">
    <source>
        <dbReference type="ARBA" id="ARBA00004651"/>
    </source>
</evidence>
<dbReference type="Pfam" id="PF07690">
    <property type="entry name" value="MFS_1"/>
    <property type="match status" value="1"/>
</dbReference>
<feature type="transmembrane region" description="Helical" evidence="9">
    <location>
        <begin position="238"/>
        <end position="255"/>
    </location>
</feature>
<dbReference type="Proteomes" id="UP000565572">
    <property type="component" value="Unassembled WGS sequence"/>
</dbReference>
<keyword evidence="4" id="KW-1003">Cell membrane</keyword>
<feature type="transmembrane region" description="Helical" evidence="9">
    <location>
        <begin position="303"/>
        <end position="322"/>
    </location>
</feature>
<keyword evidence="5 9" id="KW-0812">Transmembrane</keyword>
<feature type="transmembrane region" description="Helical" evidence="9">
    <location>
        <begin position="89"/>
        <end position="110"/>
    </location>
</feature>
<comment type="subcellular location">
    <subcellularLocation>
        <location evidence="1">Cell membrane</location>
        <topology evidence="1">Multi-pass membrane protein</topology>
    </subcellularLocation>
</comment>
<keyword evidence="7 9" id="KW-1133">Transmembrane helix</keyword>
<feature type="transmembrane region" description="Helical" evidence="9">
    <location>
        <begin position="116"/>
        <end position="138"/>
    </location>
</feature>
<evidence type="ECO:0000256" key="6">
    <source>
        <dbReference type="ARBA" id="ARBA00022847"/>
    </source>
</evidence>
<sequence>MSQSLDQRTRAQQHGPRQVVAASVGNAVEWYDWYLYTFLTPVFARQIFGGDEVSAVLASFAVFAVGFFLRPLGGLLIGSLADRWGRKNTLTLTILAMGFGSLVLAVSPTYAQVGLWSPVVFVLGRLICGLSVGGEFAANTTFLVESAPRGRRGLYSSFQYVSTTVGQLLASGLAALLAARLTDEQLAGWGWRVGFAVGALLALVGLLIRRAAEETRAPVAPAERPGVFEALRRYPRQSALICGVTVGGTIAYYTWTTYLPTYAQQGGVPLERALLVSTISLAFFGLVQPLVGHLSDRVGRRPVLLTFTVVFGLGVVPGLALVRSASSFGGLLTVSLIGMLVLAAFTSISAAVNAEIVPGRVRAAGIGFPYSLTVAAFGGTAPFVGTLFGRLGHPALFGWWVALLVAVTFVVVLVALPESAHRDLD</sequence>
<feature type="transmembrane region" description="Helical" evidence="9">
    <location>
        <begin position="364"/>
        <end position="385"/>
    </location>
</feature>
<evidence type="ECO:0000313" key="12">
    <source>
        <dbReference type="Proteomes" id="UP000565572"/>
    </source>
</evidence>
<dbReference type="InterPro" id="IPR020846">
    <property type="entry name" value="MFS_dom"/>
</dbReference>
<dbReference type="GO" id="GO:0015293">
    <property type="term" value="F:symporter activity"/>
    <property type="evidence" value="ECO:0007669"/>
    <property type="project" value="UniProtKB-KW"/>
</dbReference>
<keyword evidence="6" id="KW-0769">Symport</keyword>
<dbReference type="InterPro" id="IPR005829">
    <property type="entry name" value="Sugar_transporter_CS"/>
</dbReference>
<dbReference type="SUPFAM" id="SSF103473">
    <property type="entry name" value="MFS general substrate transporter"/>
    <property type="match status" value="1"/>
</dbReference>
<organism evidence="11 12">
    <name type="scientific">Microlunatus antarcticus</name>
    <dbReference type="NCBI Taxonomy" id="53388"/>
    <lineage>
        <taxon>Bacteria</taxon>
        <taxon>Bacillati</taxon>
        <taxon>Actinomycetota</taxon>
        <taxon>Actinomycetes</taxon>
        <taxon>Propionibacteriales</taxon>
        <taxon>Propionibacteriaceae</taxon>
        <taxon>Microlunatus</taxon>
    </lineage>
</organism>
<feature type="transmembrane region" description="Helical" evidence="9">
    <location>
        <begin position="397"/>
        <end position="416"/>
    </location>
</feature>
<dbReference type="RefSeq" id="WP_198423389.1">
    <property type="nucleotide sequence ID" value="NZ_JACHZG010000001.1"/>
</dbReference>
<dbReference type="PROSITE" id="PS50850">
    <property type="entry name" value="MFS"/>
    <property type="match status" value="1"/>
</dbReference>
<evidence type="ECO:0000256" key="9">
    <source>
        <dbReference type="SAM" id="Phobius"/>
    </source>
</evidence>
<evidence type="ECO:0000256" key="8">
    <source>
        <dbReference type="ARBA" id="ARBA00023136"/>
    </source>
</evidence>
<dbReference type="InterPro" id="IPR036259">
    <property type="entry name" value="MFS_trans_sf"/>
</dbReference>
<evidence type="ECO:0000313" key="11">
    <source>
        <dbReference type="EMBL" id="MBB3327678.1"/>
    </source>
</evidence>
<proteinExistence type="inferred from homology"/>
<feature type="transmembrane region" description="Helical" evidence="9">
    <location>
        <begin position="55"/>
        <end position="77"/>
    </location>
</feature>
<accession>A0A7W5JWS9</accession>
<dbReference type="PROSITE" id="PS00217">
    <property type="entry name" value="SUGAR_TRANSPORT_2"/>
    <property type="match status" value="1"/>
</dbReference>
<dbReference type="EMBL" id="JACHZG010000001">
    <property type="protein sequence ID" value="MBB3327678.1"/>
    <property type="molecule type" value="Genomic_DNA"/>
</dbReference>
<keyword evidence="3" id="KW-0813">Transport</keyword>
<keyword evidence="8 9" id="KW-0472">Membrane</keyword>
<evidence type="ECO:0000256" key="2">
    <source>
        <dbReference type="ARBA" id="ARBA00008240"/>
    </source>
</evidence>
<reference evidence="11 12" key="1">
    <citation type="submission" date="2020-08" db="EMBL/GenBank/DDBJ databases">
        <title>Sequencing the genomes of 1000 actinobacteria strains.</title>
        <authorList>
            <person name="Klenk H.-P."/>
        </authorList>
    </citation>
    <scope>NUCLEOTIDE SEQUENCE [LARGE SCALE GENOMIC DNA]</scope>
    <source>
        <strain evidence="11 12">DSM 11053</strain>
    </source>
</reference>
<evidence type="ECO:0000256" key="4">
    <source>
        <dbReference type="ARBA" id="ARBA00022475"/>
    </source>
</evidence>
<feature type="domain" description="Major facilitator superfamily (MFS) profile" evidence="10">
    <location>
        <begin position="18"/>
        <end position="420"/>
    </location>
</feature>
<keyword evidence="12" id="KW-1185">Reference proteome</keyword>
<dbReference type="GO" id="GO:0005886">
    <property type="term" value="C:plasma membrane"/>
    <property type="evidence" value="ECO:0007669"/>
    <property type="project" value="UniProtKB-SubCell"/>
</dbReference>
<name>A0A7W5JWS9_9ACTN</name>
<dbReference type="PANTHER" id="PTHR43528">
    <property type="entry name" value="ALPHA-KETOGLUTARATE PERMEASE"/>
    <property type="match status" value="1"/>
</dbReference>